<dbReference type="GO" id="GO:0019902">
    <property type="term" value="F:phosphatase binding"/>
    <property type="evidence" value="ECO:0007669"/>
    <property type="project" value="TreeGrafter"/>
</dbReference>
<dbReference type="EMBL" id="JBCEZU010000575">
    <property type="protein sequence ID" value="KAK9516597.1"/>
    <property type="molecule type" value="Genomic_DNA"/>
</dbReference>
<evidence type="ECO:0000313" key="2">
    <source>
        <dbReference type="Proteomes" id="UP001488805"/>
    </source>
</evidence>
<dbReference type="Pfam" id="PF15691">
    <property type="entry name" value="PPP1R32"/>
    <property type="match status" value="2"/>
</dbReference>
<dbReference type="PANTHER" id="PTHR34349:SF1">
    <property type="entry name" value="PROTEIN PHOSPHATASE 1 REGULATORY SUBUNIT 32"/>
    <property type="match status" value="1"/>
</dbReference>
<dbReference type="InterPro" id="IPR031410">
    <property type="entry name" value="SAXO4"/>
</dbReference>
<keyword evidence="2" id="KW-1185">Reference proteome</keyword>
<gene>
    <name evidence="1" type="ORF">VZT92_024517</name>
</gene>
<dbReference type="AlphaFoldDB" id="A0AAW1E3F4"/>
<sequence length="314" mass="35082">MTTVGATGSRGRLAGNAVKLYNRSYDPGRVNFTSHPGHPSETGFTSNQGPVYYRPSLDHIDNPAFGHLLPDRFMSQTKLHYQPHILPDYTSSLPNVVNKSRDSGFHQVRSLPKTATMEEKTDYQRVFVSHCHTPSVFQNHVTVGPTRESGFTKETDRQLNTFVEKKSCMVEPLQTHSSVTKMDFVSPSFLQGTEARPSVCSIHSRETGFTRGTIAPLACPTSLLPSPWTKRNAPTTKSIGKKEPTGFLLNASSNQIFPTTPFDCSHFNTHYKTTFCHDADYEKSKSGHTCAGIISGKRENGYNRRDMDRFIFRG</sequence>
<dbReference type="Proteomes" id="UP001488805">
    <property type="component" value="Unassembled WGS sequence"/>
</dbReference>
<comment type="caution">
    <text evidence="1">The sequence shown here is derived from an EMBL/GenBank/DDBJ whole genome shotgun (WGS) entry which is preliminary data.</text>
</comment>
<dbReference type="PANTHER" id="PTHR34349">
    <property type="entry name" value="PROTEIN PHOSPHATASE 1 REGULATORY SUBUNIT 32"/>
    <property type="match status" value="1"/>
</dbReference>
<accession>A0AAW1E3F4</accession>
<proteinExistence type="predicted"/>
<reference evidence="1 2" key="1">
    <citation type="journal article" date="2024" name="Genome Biol. Evol.">
        <title>Chromosome-level genome assembly of the viviparous eelpout Zoarces viviparus.</title>
        <authorList>
            <person name="Fuhrmann N."/>
            <person name="Brasseur M.V."/>
            <person name="Bakowski C.E."/>
            <person name="Podsiadlowski L."/>
            <person name="Prost S."/>
            <person name="Krehenwinkel H."/>
            <person name="Mayer C."/>
        </authorList>
    </citation>
    <scope>NUCLEOTIDE SEQUENCE [LARGE SCALE GENOMIC DNA]</scope>
    <source>
        <strain evidence="1">NO-MEL_2022_Ind0_liver</strain>
    </source>
</reference>
<organism evidence="1 2">
    <name type="scientific">Zoarces viviparus</name>
    <name type="common">Viviparous eelpout</name>
    <name type="synonym">Blennius viviparus</name>
    <dbReference type="NCBI Taxonomy" id="48416"/>
    <lineage>
        <taxon>Eukaryota</taxon>
        <taxon>Metazoa</taxon>
        <taxon>Chordata</taxon>
        <taxon>Craniata</taxon>
        <taxon>Vertebrata</taxon>
        <taxon>Euteleostomi</taxon>
        <taxon>Actinopterygii</taxon>
        <taxon>Neopterygii</taxon>
        <taxon>Teleostei</taxon>
        <taxon>Neoteleostei</taxon>
        <taxon>Acanthomorphata</taxon>
        <taxon>Eupercaria</taxon>
        <taxon>Perciformes</taxon>
        <taxon>Cottioidei</taxon>
        <taxon>Zoarcales</taxon>
        <taxon>Zoarcidae</taxon>
        <taxon>Zoarcinae</taxon>
        <taxon>Zoarces</taxon>
    </lineage>
</organism>
<name>A0AAW1E3F4_ZOAVI</name>
<evidence type="ECO:0000313" key="1">
    <source>
        <dbReference type="EMBL" id="KAK9516597.1"/>
    </source>
</evidence>
<protein>
    <recommendedName>
        <fullName evidence="3">Protein phosphatase 1 regulatory subunit 32</fullName>
    </recommendedName>
</protein>
<evidence type="ECO:0008006" key="3">
    <source>
        <dbReference type="Google" id="ProtNLM"/>
    </source>
</evidence>